<feature type="domain" description="Mannosyl-glycoprotein endo-beta-N-acetylglucosamidase-like" evidence="4">
    <location>
        <begin position="276"/>
        <end position="412"/>
    </location>
</feature>
<feature type="region of interest" description="Disordered" evidence="1">
    <location>
        <begin position="28"/>
        <end position="48"/>
    </location>
</feature>
<accession>A0ABS8FXK3</accession>
<evidence type="ECO:0000256" key="2">
    <source>
        <dbReference type="SAM" id="Phobius"/>
    </source>
</evidence>
<feature type="chain" id="PRO_5046504932" evidence="3">
    <location>
        <begin position="23"/>
        <end position="637"/>
    </location>
</feature>
<evidence type="ECO:0000313" key="6">
    <source>
        <dbReference type="Proteomes" id="UP001198151"/>
    </source>
</evidence>
<organism evidence="5 6">
    <name type="scientific">Ruminococcus turbiniformis</name>
    <dbReference type="NCBI Taxonomy" id="2881258"/>
    <lineage>
        <taxon>Bacteria</taxon>
        <taxon>Bacillati</taxon>
        <taxon>Bacillota</taxon>
        <taxon>Clostridia</taxon>
        <taxon>Eubacteriales</taxon>
        <taxon>Oscillospiraceae</taxon>
        <taxon>Ruminococcus</taxon>
    </lineage>
</organism>
<keyword evidence="2" id="KW-0812">Transmembrane</keyword>
<gene>
    <name evidence="5" type="ORF">LKD70_10125</name>
</gene>
<keyword evidence="2" id="KW-0472">Membrane</keyword>
<feature type="compositionally biased region" description="Low complexity" evidence="1">
    <location>
        <begin position="517"/>
        <end position="592"/>
    </location>
</feature>
<dbReference type="EMBL" id="JAJEQX010000016">
    <property type="protein sequence ID" value="MCC2254771.1"/>
    <property type="molecule type" value="Genomic_DNA"/>
</dbReference>
<dbReference type="SMART" id="SM00047">
    <property type="entry name" value="LYZ2"/>
    <property type="match status" value="1"/>
</dbReference>
<evidence type="ECO:0000313" key="5">
    <source>
        <dbReference type="EMBL" id="MCC2254771.1"/>
    </source>
</evidence>
<protein>
    <submittedName>
        <fullName evidence="5">Glucosaminidase domain-containing protein</fullName>
    </submittedName>
</protein>
<feature type="compositionally biased region" description="Low complexity" evidence="1">
    <location>
        <begin position="426"/>
        <end position="508"/>
    </location>
</feature>
<keyword evidence="3" id="KW-0732">Signal</keyword>
<name>A0ABS8FXK3_9FIRM</name>
<feature type="transmembrane region" description="Helical" evidence="2">
    <location>
        <begin position="610"/>
        <end position="631"/>
    </location>
</feature>
<sequence length="637" mass="66760">MIKKSKLLICMLCMSMVLTVLPGMESNAEEVSGGADSAASELQDENSQRLEEVTAMDEDGSIYQIGETDGTVGEDAESTDENGGIAVFSARSISPQVVNFNTKGNATTSYYDETNGISGYTNGAYGADAAYLGTTGDGQIRFMLSGVTGTVSASEVELVNLDTVVDNVSYYTVSGGELLHYISQNLNSAPASALNNGPAPSYLSEGVKYYSYDGHYFYTDYAVMLNDYQSGSNGASAVNAGNPFQNYFQFLDMRSATSYSADQFESILNTAMANAWVDASTSKLTGTGSSFVTYQNTYGVNALLSLGIAVNESAWGTSWICATKNNLFGLNAVDSSPGESADVFTSVDDCIRDFMANWMADGYLSSSDWRNHGEYLGNKGGGINVSYASDPYWGEKAAAVVWNLDEAGGSQDYLGTSVSEPDTPSTDVPETDTPATDEPTTDVPETDTPATDTPTTDVPETDTPATDEPTTDVPETDTPATDEPTTDVPETDTPTTDVPETDTPATDEPTTDEPETDTPATDTPTTDEPTTDVPTTDTPATDEPTTDVPTTDTPAADTSTTDTSAADTTVTGTSTTDTPAAASASGDGTAADSNTDTTAKAPKTGDSQDAYLWIMLLGLSAAAGAVSVVVMRRKTVR</sequence>
<reference evidence="5 6" key="1">
    <citation type="submission" date="2021-10" db="EMBL/GenBank/DDBJ databases">
        <title>Anaerobic single-cell dispensing facilitates the cultivation of human gut bacteria.</title>
        <authorList>
            <person name="Afrizal A."/>
        </authorList>
    </citation>
    <scope>NUCLEOTIDE SEQUENCE [LARGE SCALE GENOMIC DNA]</scope>
    <source>
        <strain evidence="5 6">CLA-AA-H200</strain>
    </source>
</reference>
<feature type="region of interest" description="Disordered" evidence="1">
    <location>
        <begin position="411"/>
        <end position="605"/>
    </location>
</feature>
<keyword evidence="6" id="KW-1185">Reference proteome</keyword>
<comment type="caution">
    <text evidence="5">The sequence shown here is derived from an EMBL/GenBank/DDBJ whole genome shotgun (WGS) entry which is preliminary data.</text>
</comment>
<evidence type="ECO:0000259" key="4">
    <source>
        <dbReference type="SMART" id="SM00047"/>
    </source>
</evidence>
<evidence type="ECO:0000256" key="3">
    <source>
        <dbReference type="SAM" id="SignalP"/>
    </source>
</evidence>
<dbReference type="RefSeq" id="WP_227707909.1">
    <property type="nucleotide sequence ID" value="NZ_JAJEQX010000016.1"/>
</dbReference>
<dbReference type="Gene3D" id="1.10.530.10">
    <property type="match status" value="1"/>
</dbReference>
<keyword evidence="2" id="KW-1133">Transmembrane helix</keyword>
<evidence type="ECO:0000256" key="1">
    <source>
        <dbReference type="SAM" id="MobiDB-lite"/>
    </source>
</evidence>
<dbReference type="InterPro" id="IPR002901">
    <property type="entry name" value="MGlyc_endo_b_GlcNAc-like_dom"/>
</dbReference>
<feature type="signal peptide" evidence="3">
    <location>
        <begin position="1"/>
        <end position="22"/>
    </location>
</feature>
<feature type="compositionally biased region" description="Polar residues" evidence="1">
    <location>
        <begin position="413"/>
        <end position="425"/>
    </location>
</feature>
<proteinExistence type="predicted"/>
<dbReference type="Pfam" id="PF01832">
    <property type="entry name" value="Glucosaminidase"/>
    <property type="match status" value="1"/>
</dbReference>
<dbReference type="Proteomes" id="UP001198151">
    <property type="component" value="Unassembled WGS sequence"/>
</dbReference>